<proteinExistence type="predicted"/>
<organism evidence="1">
    <name type="scientific">Faunusvirus sp</name>
    <dbReference type="NCBI Taxonomy" id="2487766"/>
    <lineage>
        <taxon>Viruses</taxon>
        <taxon>Varidnaviria</taxon>
        <taxon>Bamfordvirae</taxon>
        <taxon>Nucleocytoviricota</taxon>
        <taxon>Megaviricetes</taxon>
        <taxon>Imitervirales</taxon>
        <taxon>Mimiviridae</taxon>
    </lineage>
</organism>
<keyword evidence="1" id="KW-0378">Hydrolase</keyword>
<protein>
    <submittedName>
        <fullName evidence="1">DHH family phosphohydrolase</fullName>
    </submittedName>
</protein>
<reference evidence="1" key="1">
    <citation type="submission" date="2018-10" db="EMBL/GenBank/DDBJ databases">
        <title>Hidden diversity of soil giant viruses.</title>
        <authorList>
            <person name="Schulz F."/>
            <person name="Alteio L."/>
            <person name="Goudeau D."/>
            <person name="Ryan E.M."/>
            <person name="Malmstrom R.R."/>
            <person name="Blanchard J."/>
            <person name="Woyke T."/>
        </authorList>
    </citation>
    <scope>NUCLEOTIDE SEQUENCE</scope>
    <source>
        <strain evidence="1">FNV1</strain>
    </source>
</reference>
<dbReference type="EMBL" id="MK072169">
    <property type="protein sequence ID" value="AYV79688.1"/>
    <property type="molecule type" value="Genomic_DNA"/>
</dbReference>
<dbReference type="Gene3D" id="3.10.310.30">
    <property type="match status" value="1"/>
</dbReference>
<dbReference type="PANTHER" id="PTHR46922:SF4">
    <property type="entry name" value="DHHA1 DOMAIN PROTEIN"/>
    <property type="match status" value="1"/>
</dbReference>
<evidence type="ECO:0000313" key="1">
    <source>
        <dbReference type="EMBL" id="AYV79688.1"/>
    </source>
</evidence>
<gene>
    <name evidence="1" type="ORF">Faunusvirus38_2</name>
</gene>
<accession>A0A3G4ZXQ4</accession>
<dbReference type="SUPFAM" id="SSF64182">
    <property type="entry name" value="DHH phosphoesterases"/>
    <property type="match status" value="1"/>
</dbReference>
<dbReference type="InterPro" id="IPR038763">
    <property type="entry name" value="DHH_sf"/>
</dbReference>
<name>A0A3G4ZXQ4_9VIRU</name>
<sequence>MSSKNIATYNKSTIIIYHKNCSDGFGSAYAAWKVLGDTADYHAAMYNPAPHEIPDVTNKTVYLCDFSYTYPVICEMIKKAKSLLILDHHKTSFEALTLLPDKYKIIDQTHSGAWLTWRHFHPDKEVPRLINYIQDRDLWQFKLPNSEHFFARFKAVPFEFKEYDLYMDDKKFDSLMAEGRIIYEYEQHTIRASLKHAALQLARLPDNKYYIIAYLNSSTLKSELGNELCKRYKMADFAVVYSYDDISNKTFCSLRSTDEQKDVEIVAKMFNGGGHRNASGVTMDGIHTVLSNTNTVHYTDVNIMPIIDTLTHDIEHINDAKYAMATTIYMLNYNVAAYITQRYPKTQMILFKNTYNELESKIFYNRQLLNGHQIDAINSYYGGILSNDGLLSVFKN</sequence>
<dbReference type="GO" id="GO:0016787">
    <property type="term" value="F:hydrolase activity"/>
    <property type="evidence" value="ECO:0007669"/>
    <property type="project" value="UniProtKB-KW"/>
</dbReference>
<dbReference type="PANTHER" id="PTHR46922">
    <property type="entry name" value="DHHA1 DOMAIN PROTEIN"/>
    <property type="match status" value="1"/>
</dbReference>